<evidence type="ECO:0000313" key="2">
    <source>
        <dbReference type="Proteomes" id="UP001148838"/>
    </source>
</evidence>
<gene>
    <name evidence="1" type="ORF">ANN_04794</name>
</gene>
<sequence>MVGLCEGGNEPSGSLKAIFPPLPRTSDISFAFRSLLVHPFTLRRILICAACNLLLSRSLIIHDSLPYVNTVNLQPSSTQNQDRVCSNELVSTVRSRKMFAFSSDERAFNIESYFRTDFGTIQENGQWRKRKNGELRSLYLEPYVVALVKSRRLICNKKRRTIPDKSYLGRTTRWKETFGKPRFRWNDQVQRDLKRIGRNRIVAEDREA</sequence>
<dbReference type="Proteomes" id="UP001148838">
    <property type="component" value="Unassembled WGS sequence"/>
</dbReference>
<proteinExistence type="predicted"/>
<keyword evidence="2" id="KW-1185">Reference proteome</keyword>
<reference evidence="1 2" key="1">
    <citation type="journal article" date="2022" name="Allergy">
        <title>Genome assembly and annotation of Periplaneta americana reveal a comprehensive cockroach allergen profile.</title>
        <authorList>
            <person name="Wang L."/>
            <person name="Xiong Q."/>
            <person name="Saelim N."/>
            <person name="Wang L."/>
            <person name="Nong W."/>
            <person name="Wan A.T."/>
            <person name="Shi M."/>
            <person name="Liu X."/>
            <person name="Cao Q."/>
            <person name="Hui J.H.L."/>
            <person name="Sookrung N."/>
            <person name="Leung T.F."/>
            <person name="Tungtrongchitr A."/>
            <person name="Tsui S.K.W."/>
        </authorList>
    </citation>
    <scope>NUCLEOTIDE SEQUENCE [LARGE SCALE GENOMIC DNA]</scope>
    <source>
        <strain evidence="1">PWHHKU_190912</strain>
    </source>
</reference>
<comment type="caution">
    <text evidence="1">The sequence shown here is derived from an EMBL/GenBank/DDBJ whole genome shotgun (WGS) entry which is preliminary data.</text>
</comment>
<protein>
    <submittedName>
        <fullName evidence="1">Uncharacterized protein</fullName>
    </submittedName>
</protein>
<name>A0ABQ8T9E7_PERAM</name>
<organism evidence="1 2">
    <name type="scientific">Periplaneta americana</name>
    <name type="common">American cockroach</name>
    <name type="synonym">Blatta americana</name>
    <dbReference type="NCBI Taxonomy" id="6978"/>
    <lineage>
        <taxon>Eukaryota</taxon>
        <taxon>Metazoa</taxon>
        <taxon>Ecdysozoa</taxon>
        <taxon>Arthropoda</taxon>
        <taxon>Hexapoda</taxon>
        <taxon>Insecta</taxon>
        <taxon>Pterygota</taxon>
        <taxon>Neoptera</taxon>
        <taxon>Polyneoptera</taxon>
        <taxon>Dictyoptera</taxon>
        <taxon>Blattodea</taxon>
        <taxon>Blattoidea</taxon>
        <taxon>Blattidae</taxon>
        <taxon>Blattinae</taxon>
        <taxon>Periplaneta</taxon>
    </lineage>
</organism>
<evidence type="ECO:0000313" key="1">
    <source>
        <dbReference type="EMBL" id="KAJ4443144.1"/>
    </source>
</evidence>
<accession>A0ABQ8T9E7</accession>
<dbReference type="EMBL" id="JAJSOF020000013">
    <property type="protein sequence ID" value="KAJ4443144.1"/>
    <property type="molecule type" value="Genomic_DNA"/>
</dbReference>